<evidence type="ECO:0000256" key="4">
    <source>
        <dbReference type="ARBA" id="ARBA00022825"/>
    </source>
</evidence>
<feature type="domain" description="Peptidase S1" evidence="8">
    <location>
        <begin position="35"/>
        <end position="265"/>
    </location>
</feature>
<dbReference type="GO" id="GO:0004252">
    <property type="term" value="F:serine-type endopeptidase activity"/>
    <property type="evidence" value="ECO:0007669"/>
    <property type="project" value="InterPro"/>
</dbReference>
<dbReference type="InterPro" id="IPR033116">
    <property type="entry name" value="TRYPSIN_SER"/>
</dbReference>
<dbReference type="AlphaFoldDB" id="A0AA38IIJ8"/>
<keyword evidence="2 6" id="KW-0645">Protease</keyword>
<dbReference type="SUPFAM" id="SSF50494">
    <property type="entry name" value="Trypsin-like serine proteases"/>
    <property type="match status" value="1"/>
</dbReference>
<dbReference type="Gene3D" id="2.40.10.10">
    <property type="entry name" value="Trypsin-like serine proteases"/>
    <property type="match status" value="1"/>
</dbReference>
<reference evidence="9" key="1">
    <citation type="journal article" date="2023" name="G3 (Bethesda)">
        <title>Whole genome assemblies of Zophobas morio and Tenebrio molitor.</title>
        <authorList>
            <person name="Kaur S."/>
            <person name="Stinson S.A."/>
            <person name="diCenzo G.C."/>
        </authorList>
    </citation>
    <scope>NUCLEOTIDE SEQUENCE</scope>
    <source>
        <strain evidence="9">QUZm001</strain>
    </source>
</reference>
<dbReference type="Proteomes" id="UP001168821">
    <property type="component" value="Unassembled WGS sequence"/>
</dbReference>
<dbReference type="PRINTS" id="PR00722">
    <property type="entry name" value="CHYMOTRYPSIN"/>
</dbReference>
<dbReference type="InterPro" id="IPR001314">
    <property type="entry name" value="Peptidase_S1A"/>
</dbReference>
<comment type="caution">
    <text evidence="9">The sequence shown here is derived from an EMBL/GenBank/DDBJ whole genome shotgun (WGS) entry which is preliminary data.</text>
</comment>
<evidence type="ECO:0000256" key="5">
    <source>
        <dbReference type="ARBA" id="ARBA00023157"/>
    </source>
</evidence>
<dbReference type="PROSITE" id="PS50240">
    <property type="entry name" value="TRYPSIN_DOM"/>
    <property type="match status" value="1"/>
</dbReference>
<accession>A0AA38IIJ8</accession>
<dbReference type="FunFam" id="2.40.10.10:FF:000068">
    <property type="entry name" value="transmembrane protease serine 2"/>
    <property type="match status" value="1"/>
</dbReference>
<evidence type="ECO:0000256" key="7">
    <source>
        <dbReference type="SAM" id="SignalP"/>
    </source>
</evidence>
<dbReference type="InterPro" id="IPR050430">
    <property type="entry name" value="Peptidase_S1"/>
</dbReference>
<dbReference type="PANTHER" id="PTHR24276:SF91">
    <property type="entry name" value="AT26814P-RELATED"/>
    <property type="match status" value="1"/>
</dbReference>
<dbReference type="InterPro" id="IPR043504">
    <property type="entry name" value="Peptidase_S1_PA_chymotrypsin"/>
</dbReference>
<dbReference type="EMBL" id="JALNTZ010000004">
    <property type="protein sequence ID" value="KAJ3656635.1"/>
    <property type="molecule type" value="Genomic_DNA"/>
</dbReference>
<dbReference type="Pfam" id="PF00089">
    <property type="entry name" value="Trypsin"/>
    <property type="match status" value="1"/>
</dbReference>
<dbReference type="PROSITE" id="PS00135">
    <property type="entry name" value="TRYPSIN_SER"/>
    <property type="match status" value="1"/>
</dbReference>
<evidence type="ECO:0000313" key="9">
    <source>
        <dbReference type="EMBL" id="KAJ3656635.1"/>
    </source>
</evidence>
<evidence type="ECO:0000259" key="8">
    <source>
        <dbReference type="PROSITE" id="PS50240"/>
    </source>
</evidence>
<dbReference type="PANTHER" id="PTHR24276">
    <property type="entry name" value="POLYSERASE-RELATED"/>
    <property type="match status" value="1"/>
</dbReference>
<feature type="chain" id="PRO_5041379146" description="Peptidase S1 domain-containing protein" evidence="7">
    <location>
        <begin position="18"/>
        <end position="266"/>
    </location>
</feature>
<keyword evidence="5" id="KW-1015">Disulfide bond</keyword>
<protein>
    <recommendedName>
        <fullName evidence="8">Peptidase S1 domain-containing protein</fullName>
    </recommendedName>
</protein>
<feature type="signal peptide" evidence="7">
    <location>
        <begin position="1"/>
        <end position="17"/>
    </location>
</feature>
<comment type="similarity">
    <text evidence="1">Belongs to the peptidase S1 family.</text>
</comment>
<keyword evidence="3 6" id="KW-0378">Hydrolase</keyword>
<evidence type="ECO:0000256" key="3">
    <source>
        <dbReference type="ARBA" id="ARBA00022801"/>
    </source>
</evidence>
<gene>
    <name evidence="9" type="ORF">Zmor_015694</name>
</gene>
<keyword evidence="4 6" id="KW-0720">Serine protease</keyword>
<name>A0AA38IIJ8_9CUCU</name>
<evidence type="ECO:0000313" key="10">
    <source>
        <dbReference type="Proteomes" id="UP001168821"/>
    </source>
</evidence>
<dbReference type="SMART" id="SM00020">
    <property type="entry name" value="Tryp_SPc"/>
    <property type="match status" value="1"/>
</dbReference>
<dbReference type="InterPro" id="IPR001254">
    <property type="entry name" value="Trypsin_dom"/>
</dbReference>
<keyword evidence="10" id="KW-1185">Reference proteome</keyword>
<dbReference type="InterPro" id="IPR018114">
    <property type="entry name" value="TRYPSIN_HIS"/>
</dbReference>
<evidence type="ECO:0000256" key="6">
    <source>
        <dbReference type="RuleBase" id="RU363034"/>
    </source>
</evidence>
<evidence type="ECO:0000256" key="2">
    <source>
        <dbReference type="ARBA" id="ARBA00022670"/>
    </source>
</evidence>
<dbReference type="InterPro" id="IPR009003">
    <property type="entry name" value="Peptidase_S1_PA"/>
</dbReference>
<sequence>MKLLLVLLFYLVGTVLASPTIPLEETNGTPGDGRIIGGYEVTDSKLFPHQVGLVYNNSFLCGGSVLSEIFVLTAAHCVYGLLDITKLYVHAGTVFLYGGSNIQIANVSAFQCYEHYNPVNSSGDLAILRTTGFTLNEYVRPVKLPLPGTTWSPGTMVTATGWGRYNNSNTDLSGILKAADLPLVSGIECEIEFSFNFTDHMLCMYGFNNNVCKGDSGGPVIATGSTNFLVGVVSFGSIPCATTIPAVIINVAYLEMRRFISEVTGL</sequence>
<evidence type="ECO:0000256" key="1">
    <source>
        <dbReference type="ARBA" id="ARBA00007664"/>
    </source>
</evidence>
<dbReference type="GO" id="GO:0006508">
    <property type="term" value="P:proteolysis"/>
    <property type="evidence" value="ECO:0007669"/>
    <property type="project" value="UniProtKB-KW"/>
</dbReference>
<dbReference type="CDD" id="cd00190">
    <property type="entry name" value="Tryp_SPc"/>
    <property type="match status" value="1"/>
</dbReference>
<keyword evidence="7" id="KW-0732">Signal</keyword>
<dbReference type="PROSITE" id="PS00134">
    <property type="entry name" value="TRYPSIN_HIS"/>
    <property type="match status" value="1"/>
</dbReference>
<organism evidence="9 10">
    <name type="scientific">Zophobas morio</name>
    <dbReference type="NCBI Taxonomy" id="2755281"/>
    <lineage>
        <taxon>Eukaryota</taxon>
        <taxon>Metazoa</taxon>
        <taxon>Ecdysozoa</taxon>
        <taxon>Arthropoda</taxon>
        <taxon>Hexapoda</taxon>
        <taxon>Insecta</taxon>
        <taxon>Pterygota</taxon>
        <taxon>Neoptera</taxon>
        <taxon>Endopterygota</taxon>
        <taxon>Coleoptera</taxon>
        <taxon>Polyphaga</taxon>
        <taxon>Cucujiformia</taxon>
        <taxon>Tenebrionidae</taxon>
        <taxon>Zophobas</taxon>
    </lineage>
</organism>
<proteinExistence type="inferred from homology"/>